<dbReference type="SUPFAM" id="SSF160631">
    <property type="entry name" value="SMI1/KNR4-like"/>
    <property type="match status" value="1"/>
</dbReference>
<dbReference type="Pfam" id="PF09346">
    <property type="entry name" value="SMI1_KNR4"/>
    <property type="match status" value="1"/>
</dbReference>
<evidence type="ECO:0000313" key="2">
    <source>
        <dbReference type="EMBL" id="NYB76135.1"/>
    </source>
</evidence>
<proteinExistence type="predicted"/>
<evidence type="ECO:0000259" key="1">
    <source>
        <dbReference type="SMART" id="SM00860"/>
    </source>
</evidence>
<keyword evidence="3" id="KW-1185">Reference proteome</keyword>
<protein>
    <submittedName>
        <fullName evidence="2">SMI1/KNR4 family protein</fullName>
    </submittedName>
</protein>
<reference evidence="2" key="1">
    <citation type="submission" date="2020-07" db="EMBL/GenBank/DDBJ databases">
        <title>Genomic analysis of a strain of Sedimentibacter Hydroxybenzoicus DSM7310.</title>
        <authorList>
            <person name="Ma S."/>
        </authorList>
    </citation>
    <scope>NUCLEOTIDE SEQUENCE</scope>
    <source>
        <strain evidence="2">DSM 7310</strain>
    </source>
</reference>
<dbReference type="Gene3D" id="3.40.1580.10">
    <property type="entry name" value="SMI1/KNR4-like"/>
    <property type="match status" value="1"/>
</dbReference>
<feature type="domain" description="Knr4/Smi1-like" evidence="1">
    <location>
        <begin position="21"/>
        <end position="130"/>
    </location>
</feature>
<organism evidence="2 3">
    <name type="scientific">Sedimentibacter hydroxybenzoicus DSM 7310</name>
    <dbReference type="NCBI Taxonomy" id="1123245"/>
    <lineage>
        <taxon>Bacteria</taxon>
        <taxon>Bacillati</taxon>
        <taxon>Bacillota</taxon>
        <taxon>Tissierellia</taxon>
        <taxon>Sedimentibacter</taxon>
    </lineage>
</organism>
<dbReference type="AlphaFoldDB" id="A0A974GYD2"/>
<dbReference type="Proteomes" id="UP000611629">
    <property type="component" value="Unassembled WGS sequence"/>
</dbReference>
<dbReference type="InterPro" id="IPR037883">
    <property type="entry name" value="Knr4/Smi1-like_sf"/>
</dbReference>
<gene>
    <name evidence="2" type="ORF">HZF24_18465</name>
</gene>
<dbReference type="RefSeq" id="WP_179239853.1">
    <property type="nucleotide sequence ID" value="NZ_JACBNQ010000046.1"/>
</dbReference>
<evidence type="ECO:0000313" key="3">
    <source>
        <dbReference type="Proteomes" id="UP000611629"/>
    </source>
</evidence>
<accession>A0A974GYD2</accession>
<dbReference type="EMBL" id="JACBNQ010000046">
    <property type="protein sequence ID" value="NYB76135.1"/>
    <property type="molecule type" value="Genomic_DNA"/>
</dbReference>
<comment type="caution">
    <text evidence="2">The sequence shown here is derived from an EMBL/GenBank/DDBJ whole genome shotgun (WGS) entry which is preliminary data.</text>
</comment>
<dbReference type="SMART" id="SM00860">
    <property type="entry name" value="SMI1_KNR4"/>
    <property type="match status" value="1"/>
</dbReference>
<name>A0A974GYD2_SEDHY</name>
<sequence>MWKLKILDLNKDSLFAKLNPPATETQIYKVSSTLKVEIPDELESLLKEVNGDGATFLSTEQIIRDNLFLRELEDFMPLDVFLFFAENGCGDYFGYSIRKNGEIDNNIFMWDHESDSRKWVAQGLDQFIERRKSEEI</sequence>
<dbReference type="InterPro" id="IPR018958">
    <property type="entry name" value="Knr4/Smi1-like_dom"/>
</dbReference>